<name>A0A1I5JV89_9HYPH</name>
<dbReference type="Gene3D" id="3.40.50.2300">
    <property type="match status" value="2"/>
</dbReference>
<evidence type="ECO:0000256" key="1">
    <source>
        <dbReference type="ARBA" id="ARBA00023015"/>
    </source>
</evidence>
<sequence length="371" mass="41134">MIAQSFVNQPNVYRQKYSISYDKLMAKRRSSSSRKPTLVDVAKAANVSAITVSRTIRSPELVSPQMRIRVEAAVEKLGYSPDPAASALASRVTHNIGLLLPSLTNTVFEDVLDGIYEVSEETRFFIQIGDTRYSALKEEALIGTFLRQKPAGLILTGFEQTEKARKMLSSAHCPIVQIMDYGGTPIDMAVGFDHEAAGYAAAAHLIECGYRNPGCVGARLDARSRRRLDGFRKACQEANLWDERRMVTTPQSSSVGLGRHMLEEMLSKDETVDAIFCNNDDIGIGVLVEAQRRLISVPDQLGICSFHDMEMTKHMHPALTAIATPRYEIGKMAFEMLLAEIDQPQSVKKRIVNSGFELKKRSSTKNLAGKF</sequence>
<dbReference type="CDD" id="cd01575">
    <property type="entry name" value="PBP1_GntR"/>
    <property type="match status" value="1"/>
</dbReference>
<dbReference type="InterPro" id="IPR010982">
    <property type="entry name" value="Lambda_DNA-bd_dom_sf"/>
</dbReference>
<evidence type="ECO:0000259" key="4">
    <source>
        <dbReference type="PROSITE" id="PS50932"/>
    </source>
</evidence>
<evidence type="ECO:0000313" key="5">
    <source>
        <dbReference type="EMBL" id="SFO76236.1"/>
    </source>
</evidence>
<dbReference type="GO" id="GO:0003700">
    <property type="term" value="F:DNA-binding transcription factor activity"/>
    <property type="evidence" value="ECO:0007669"/>
    <property type="project" value="TreeGrafter"/>
</dbReference>
<dbReference type="RefSeq" id="WP_244544768.1">
    <property type="nucleotide sequence ID" value="NZ_FOVR01000012.1"/>
</dbReference>
<protein>
    <submittedName>
        <fullName evidence="5">Transcriptional regulator, LacI family</fullName>
    </submittedName>
</protein>
<keyword evidence="6" id="KW-1185">Reference proteome</keyword>
<evidence type="ECO:0000313" key="6">
    <source>
        <dbReference type="Proteomes" id="UP000199236"/>
    </source>
</evidence>
<reference evidence="5 6" key="1">
    <citation type="submission" date="2016-10" db="EMBL/GenBank/DDBJ databases">
        <authorList>
            <person name="de Groot N.N."/>
        </authorList>
    </citation>
    <scope>NUCLEOTIDE SEQUENCE [LARGE SCALE GENOMIC DNA]</scope>
    <source>
        <strain evidence="5 6">CGMCC 1.9157</strain>
    </source>
</reference>
<feature type="domain" description="HTH lacI-type" evidence="4">
    <location>
        <begin position="36"/>
        <end position="90"/>
    </location>
</feature>
<organism evidence="5 6">
    <name type="scientific">Cohaesibacter marisflavi</name>
    <dbReference type="NCBI Taxonomy" id="655353"/>
    <lineage>
        <taxon>Bacteria</taxon>
        <taxon>Pseudomonadati</taxon>
        <taxon>Pseudomonadota</taxon>
        <taxon>Alphaproteobacteria</taxon>
        <taxon>Hyphomicrobiales</taxon>
        <taxon>Cohaesibacteraceae</taxon>
    </lineage>
</organism>
<dbReference type="CDD" id="cd01392">
    <property type="entry name" value="HTH_LacI"/>
    <property type="match status" value="1"/>
</dbReference>
<dbReference type="PROSITE" id="PS50932">
    <property type="entry name" value="HTH_LACI_2"/>
    <property type="match status" value="1"/>
</dbReference>
<dbReference type="SMART" id="SM00354">
    <property type="entry name" value="HTH_LACI"/>
    <property type="match status" value="1"/>
</dbReference>
<keyword evidence="3" id="KW-0804">Transcription</keyword>
<dbReference type="InterPro" id="IPR028082">
    <property type="entry name" value="Peripla_BP_I"/>
</dbReference>
<dbReference type="PANTHER" id="PTHR30146:SF2">
    <property type="entry name" value="HTH-TYPE TRANSCRIPTIONAL REGULATOR GNTR"/>
    <property type="match status" value="1"/>
</dbReference>
<gene>
    <name evidence="5" type="ORF">SAMN04488056_11298</name>
</gene>
<dbReference type="Pfam" id="PF00356">
    <property type="entry name" value="LacI"/>
    <property type="match status" value="1"/>
</dbReference>
<dbReference type="EMBL" id="FOVR01000012">
    <property type="protein sequence ID" value="SFO76236.1"/>
    <property type="molecule type" value="Genomic_DNA"/>
</dbReference>
<evidence type="ECO:0000256" key="3">
    <source>
        <dbReference type="ARBA" id="ARBA00023163"/>
    </source>
</evidence>
<dbReference type="Pfam" id="PF13377">
    <property type="entry name" value="Peripla_BP_3"/>
    <property type="match status" value="1"/>
</dbReference>
<accession>A0A1I5JV89</accession>
<dbReference type="STRING" id="655353.SAMN04488056_11298"/>
<dbReference type="SUPFAM" id="SSF53822">
    <property type="entry name" value="Periplasmic binding protein-like I"/>
    <property type="match status" value="1"/>
</dbReference>
<dbReference type="InterPro" id="IPR000843">
    <property type="entry name" value="HTH_LacI"/>
</dbReference>
<evidence type="ECO:0000256" key="2">
    <source>
        <dbReference type="ARBA" id="ARBA00023125"/>
    </source>
</evidence>
<dbReference type="Gene3D" id="1.10.260.40">
    <property type="entry name" value="lambda repressor-like DNA-binding domains"/>
    <property type="match status" value="1"/>
</dbReference>
<dbReference type="SUPFAM" id="SSF47413">
    <property type="entry name" value="lambda repressor-like DNA-binding domains"/>
    <property type="match status" value="1"/>
</dbReference>
<keyword evidence="1" id="KW-0805">Transcription regulation</keyword>
<proteinExistence type="predicted"/>
<dbReference type="Proteomes" id="UP000199236">
    <property type="component" value="Unassembled WGS sequence"/>
</dbReference>
<dbReference type="PANTHER" id="PTHR30146">
    <property type="entry name" value="LACI-RELATED TRANSCRIPTIONAL REPRESSOR"/>
    <property type="match status" value="1"/>
</dbReference>
<dbReference type="AlphaFoldDB" id="A0A1I5JV89"/>
<dbReference type="InterPro" id="IPR046335">
    <property type="entry name" value="LacI/GalR-like_sensor"/>
</dbReference>
<dbReference type="GO" id="GO:0000976">
    <property type="term" value="F:transcription cis-regulatory region binding"/>
    <property type="evidence" value="ECO:0007669"/>
    <property type="project" value="TreeGrafter"/>
</dbReference>
<keyword evidence="2" id="KW-0238">DNA-binding</keyword>